<dbReference type="Proteomes" id="UP000691718">
    <property type="component" value="Unassembled WGS sequence"/>
</dbReference>
<dbReference type="AlphaFoldDB" id="A0A8S3X5E2"/>
<dbReference type="SMART" id="SM00233">
    <property type="entry name" value="PH"/>
    <property type="match status" value="1"/>
</dbReference>
<sequence length="619" mass="68018">MSSSPAVEPSSPSTTTPSSPALKAGEYGQFNTSTPNYVNKKQYHPPLNVVLPATAPATPPTYGEPTLTPPPRSPGAAVVTPASGDGRGHPPDGTSSDKSSETAAGVSRTPSTALSRKESYKAQRQHYRREKKRAASALLHSIEDPTVVVLADWLKVRGSLKSWTKLWCVLKPGLLLLYKSSKAKSSHWVGTVLLTSCRVIERPSKKDGFCFKLYHPLEQSIWAPRGPHNETIGAVVQPLPTAHLIFRAPSQAAGHCWLDGLELALRCSNAMLRCSRSRPEQTVELEAPATQTISHEELEKHFNEHAVGKHTELSTRSSPIPIMTIYDCSPNRCSSADPKPMKKSKTNKISRWAQFIESIEILAKEHDTSDSQTPESDKKDGGLLDFLKRKELPEKNKSHACSPIKVDVLCRKSSILKYFDLPKLPAPVGDKKNEAEKNLTASSTLEDNVSIGPFIPKRRSSTPTSKSKLAQKRVRRLRESGVKTDSENDDSAVKTSLPKKFKGSSEIICDTSDNILITKTAPSIERFRETSSSSTDDCDISKSNRRIATPCRRGTESSGKYSLIDYGKLPSTSFEASEIERRDQRFTTESAYITGTVLANGEVLLYRVAQSEGCLIIYF</sequence>
<name>A0A8S3X5E2_PARAO</name>
<feature type="region of interest" description="Disordered" evidence="1">
    <location>
        <begin position="450"/>
        <end position="494"/>
    </location>
</feature>
<dbReference type="Pfam" id="PF00169">
    <property type="entry name" value="PH"/>
    <property type="match status" value="1"/>
</dbReference>
<gene>
    <name evidence="3" type="ORF">PAPOLLO_LOCUS13653</name>
</gene>
<reference evidence="3" key="1">
    <citation type="submission" date="2021-04" db="EMBL/GenBank/DDBJ databases">
        <authorList>
            <person name="Tunstrom K."/>
        </authorList>
    </citation>
    <scope>NUCLEOTIDE SEQUENCE</scope>
</reference>
<dbReference type="EMBL" id="CAJQZP010000945">
    <property type="protein sequence ID" value="CAG5000118.1"/>
    <property type="molecule type" value="Genomic_DNA"/>
</dbReference>
<organism evidence="3 4">
    <name type="scientific">Parnassius apollo</name>
    <name type="common">Apollo butterfly</name>
    <name type="synonym">Papilio apollo</name>
    <dbReference type="NCBI Taxonomy" id="110799"/>
    <lineage>
        <taxon>Eukaryota</taxon>
        <taxon>Metazoa</taxon>
        <taxon>Ecdysozoa</taxon>
        <taxon>Arthropoda</taxon>
        <taxon>Hexapoda</taxon>
        <taxon>Insecta</taxon>
        <taxon>Pterygota</taxon>
        <taxon>Neoptera</taxon>
        <taxon>Endopterygota</taxon>
        <taxon>Lepidoptera</taxon>
        <taxon>Glossata</taxon>
        <taxon>Ditrysia</taxon>
        <taxon>Papilionoidea</taxon>
        <taxon>Papilionidae</taxon>
        <taxon>Parnassiinae</taxon>
        <taxon>Parnassini</taxon>
        <taxon>Parnassius</taxon>
        <taxon>Parnassius</taxon>
    </lineage>
</organism>
<evidence type="ECO:0000256" key="1">
    <source>
        <dbReference type="SAM" id="MobiDB-lite"/>
    </source>
</evidence>
<protein>
    <submittedName>
        <fullName evidence="3">(apollo) hypothetical protein</fullName>
    </submittedName>
</protein>
<feature type="compositionally biased region" description="Low complexity" evidence="1">
    <location>
        <begin position="1"/>
        <end position="20"/>
    </location>
</feature>
<accession>A0A8S3X5E2</accession>
<dbReference type="CDD" id="cd13286">
    <property type="entry name" value="PH_OPR5_ORP8"/>
    <property type="match status" value="1"/>
</dbReference>
<comment type="caution">
    <text evidence="3">The sequence shown here is derived from an EMBL/GenBank/DDBJ whole genome shotgun (WGS) entry which is preliminary data.</text>
</comment>
<feature type="region of interest" description="Disordered" evidence="1">
    <location>
        <begin position="1"/>
        <end position="127"/>
    </location>
</feature>
<dbReference type="OrthoDB" id="10053431at2759"/>
<keyword evidence="4" id="KW-1185">Reference proteome</keyword>
<evidence type="ECO:0000313" key="3">
    <source>
        <dbReference type="EMBL" id="CAG5000118.1"/>
    </source>
</evidence>
<evidence type="ECO:0000259" key="2">
    <source>
        <dbReference type="PROSITE" id="PS50003"/>
    </source>
</evidence>
<dbReference type="PROSITE" id="PS50003">
    <property type="entry name" value="PH_DOMAIN"/>
    <property type="match status" value="1"/>
</dbReference>
<feature type="domain" description="PH" evidence="2">
    <location>
        <begin position="147"/>
        <end position="266"/>
    </location>
</feature>
<feature type="compositionally biased region" description="Polar residues" evidence="1">
    <location>
        <begin position="29"/>
        <end position="39"/>
    </location>
</feature>
<proteinExistence type="predicted"/>
<feature type="compositionally biased region" description="Basic and acidic residues" evidence="1">
    <location>
        <begin position="477"/>
        <end position="486"/>
    </location>
</feature>
<dbReference type="FunFam" id="2.30.29.30:FF:000030">
    <property type="entry name" value="Oxysterol-binding protein"/>
    <property type="match status" value="1"/>
</dbReference>
<dbReference type="InterPro" id="IPR001849">
    <property type="entry name" value="PH_domain"/>
</dbReference>
<evidence type="ECO:0000313" key="4">
    <source>
        <dbReference type="Proteomes" id="UP000691718"/>
    </source>
</evidence>